<keyword evidence="4" id="KW-1185">Reference proteome</keyword>
<proteinExistence type="predicted"/>
<evidence type="ECO:0000313" key="3">
    <source>
        <dbReference type="EMBL" id="XFO64970.1"/>
    </source>
</evidence>
<keyword evidence="1" id="KW-0479">Metal-binding</keyword>
<organism evidence="3 4">
    <name type="scientific">Sporomusa silvacetica DSM 10669</name>
    <dbReference type="NCBI Taxonomy" id="1123289"/>
    <lineage>
        <taxon>Bacteria</taxon>
        <taxon>Bacillati</taxon>
        <taxon>Bacillota</taxon>
        <taxon>Negativicutes</taxon>
        <taxon>Selenomonadales</taxon>
        <taxon>Sporomusaceae</taxon>
        <taxon>Sporomusa</taxon>
    </lineage>
</organism>
<dbReference type="InterPro" id="IPR006121">
    <property type="entry name" value="HMA_dom"/>
</dbReference>
<gene>
    <name evidence="3" type="primary">copA_2</name>
    <name evidence="3" type="ORF">SPSIL_010790</name>
</gene>
<dbReference type="InterPro" id="IPR001802">
    <property type="entry name" value="MerP/CopZ"/>
</dbReference>
<dbReference type="PROSITE" id="PS50846">
    <property type="entry name" value="HMA_2"/>
    <property type="match status" value="1"/>
</dbReference>
<reference evidence="3" key="1">
    <citation type="submission" date="2024-05" db="EMBL/GenBank/DDBJ databases">
        <title>Isolation and characterization of Sporomusa carbonis sp. nov., a carboxydotrophic hydrogenogen in the genus of Sporomusa isolated from a charcoal burning pile.</title>
        <authorList>
            <person name="Boeer T."/>
            <person name="Rosenbaum F."/>
            <person name="Eysell L."/>
            <person name="Mueller V."/>
            <person name="Daniel R."/>
            <person name="Poehlein A."/>
        </authorList>
    </citation>
    <scope>NUCLEOTIDE SEQUENCE [LARGE SCALE GENOMIC DNA]</scope>
    <source>
        <strain evidence="3">DSM 10669</strain>
    </source>
</reference>
<dbReference type="Gene3D" id="3.30.70.100">
    <property type="match status" value="1"/>
</dbReference>
<dbReference type="Proteomes" id="UP000216752">
    <property type="component" value="Chromosome"/>
</dbReference>
<dbReference type="PROSITE" id="PS01047">
    <property type="entry name" value="HMA_1"/>
    <property type="match status" value="1"/>
</dbReference>
<dbReference type="EMBL" id="CP155573">
    <property type="protein sequence ID" value="XFO64970.1"/>
    <property type="molecule type" value="Genomic_DNA"/>
</dbReference>
<dbReference type="SUPFAM" id="SSF55008">
    <property type="entry name" value="HMA, heavy metal-associated domain"/>
    <property type="match status" value="1"/>
</dbReference>
<dbReference type="InterPro" id="IPR017969">
    <property type="entry name" value="Heavy-metal-associated_CS"/>
</dbReference>
<evidence type="ECO:0000259" key="2">
    <source>
        <dbReference type="PROSITE" id="PS50846"/>
    </source>
</evidence>
<protein>
    <submittedName>
        <fullName evidence="3">Copper-exporting P-type ATPase</fullName>
    </submittedName>
</protein>
<feature type="domain" description="HMA" evidence="2">
    <location>
        <begin position="5"/>
        <end position="68"/>
    </location>
</feature>
<dbReference type="PRINTS" id="PR00946">
    <property type="entry name" value="HGSCAVENGER"/>
</dbReference>
<dbReference type="InterPro" id="IPR036163">
    <property type="entry name" value="HMA_dom_sf"/>
</dbReference>
<dbReference type="Pfam" id="PF00403">
    <property type="entry name" value="HMA"/>
    <property type="match status" value="1"/>
</dbReference>
<name>A0ABZ3IH22_9FIRM</name>
<dbReference type="RefSeq" id="WP_211289787.1">
    <property type="nucleotide sequence ID" value="NZ_CP155573.1"/>
</dbReference>
<evidence type="ECO:0000256" key="1">
    <source>
        <dbReference type="ARBA" id="ARBA00022723"/>
    </source>
</evidence>
<accession>A0ABZ3IH22</accession>
<dbReference type="CDD" id="cd00371">
    <property type="entry name" value="HMA"/>
    <property type="match status" value="1"/>
</dbReference>
<sequence>MAQAETIIIKIQGMACNGCRGKVERALQAIDGVTYASVDLAKKEAVVTGSVAQAELIKVVTELGFEASL</sequence>
<evidence type="ECO:0000313" key="4">
    <source>
        <dbReference type="Proteomes" id="UP000216752"/>
    </source>
</evidence>